<dbReference type="Gene3D" id="1.50.40.10">
    <property type="entry name" value="Mitochondrial carrier domain"/>
    <property type="match status" value="1"/>
</dbReference>
<organism evidence="7 8">
    <name type="scientific">Trichomonascus ciferrii</name>
    <dbReference type="NCBI Taxonomy" id="44093"/>
    <lineage>
        <taxon>Eukaryota</taxon>
        <taxon>Fungi</taxon>
        <taxon>Dikarya</taxon>
        <taxon>Ascomycota</taxon>
        <taxon>Saccharomycotina</taxon>
        <taxon>Dipodascomycetes</taxon>
        <taxon>Dipodascales</taxon>
        <taxon>Trichomonascaceae</taxon>
        <taxon>Trichomonascus</taxon>
        <taxon>Trichomonascus ciferrii complex</taxon>
    </lineage>
</organism>
<comment type="similarity">
    <text evidence="6">Belongs to the mitochondrial carrier (TC 2.A.29) family.</text>
</comment>
<dbReference type="Pfam" id="PF00153">
    <property type="entry name" value="Mito_carr"/>
    <property type="match status" value="2"/>
</dbReference>
<name>A0A642UQ41_9ASCO</name>
<evidence type="ECO:0000313" key="8">
    <source>
        <dbReference type="Proteomes" id="UP000761534"/>
    </source>
</evidence>
<keyword evidence="8" id="KW-1185">Reference proteome</keyword>
<evidence type="ECO:0000313" key="7">
    <source>
        <dbReference type="EMBL" id="KAA8903262.1"/>
    </source>
</evidence>
<evidence type="ECO:0000256" key="3">
    <source>
        <dbReference type="ARBA" id="ARBA00022989"/>
    </source>
</evidence>
<gene>
    <name evidence="7" type="ORF">TRICI_005739</name>
</gene>
<evidence type="ECO:0000256" key="1">
    <source>
        <dbReference type="ARBA" id="ARBA00004141"/>
    </source>
</evidence>
<dbReference type="EMBL" id="SWFS01000444">
    <property type="protein sequence ID" value="KAA8903262.1"/>
    <property type="molecule type" value="Genomic_DNA"/>
</dbReference>
<dbReference type="OrthoDB" id="428293at2759"/>
<comment type="subcellular location">
    <subcellularLocation>
        <location evidence="1">Membrane</location>
        <topology evidence="1">Multi-pass membrane protein</topology>
    </subcellularLocation>
</comment>
<comment type="caution">
    <text evidence="7">The sequence shown here is derived from an EMBL/GenBank/DDBJ whole genome shotgun (WGS) entry which is preliminary data.</text>
</comment>
<feature type="repeat" description="Solcar" evidence="5">
    <location>
        <begin position="81"/>
        <end position="166"/>
    </location>
</feature>
<dbReference type="PANTHER" id="PTHR46080:SF18">
    <property type="entry name" value="MITOCHONDRIAL SUBSTRATE CARRIER FAMILY PROTEIN J"/>
    <property type="match status" value="1"/>
</dbReference>
<dbReference type="VEuPathDB" id="FungiDB:TRICI_005739"/>
<accession>A0A642UQ41</accession>
<dbReference type="PANTHER" id="PTHR46080">
    <property type="entry name" value="MITOCHONDRIAL SUBSTRATE CARRIER FAMILY PROTEIN J"/>
    <property type="match status" value="1"/>
</dbReference>
<keyword evidence="6" id="KW-0813">Transport</keyword>
<dbReference type="SUPFAM" id="SSF103506">
    <property type="entry name" value="Mitochondrial carrier"/>
    <property type="match status" value="1"/>
</dbReference>
<dbReference type="InterPro" id="IPR023395">
    <property type="entry name" value="MCP_dom_sf"/>
</dbReference>
<keyword evidence="2 5" id="KW-0812">Transmembrane</keyword>
<evidence type="ECO:0000256" key="6">
    <source>
        <dbReference type="RuleBase" id="RU000488"/>
    </source>
</evidence>
<dbReference type="PROSITE" id="PS50920">
    <property type="entry name" value="SOLCAR"/>
    <property type="match status" value="1"/>
</dbReference>
<protein>
    <recommendedName>
        <fullName evidence="9">Mitochondrial carrier protein</fullName>
    </recommendedName>
</protein>
<reference evidence="7" key="1">
    <citation type="journal article" date="2019" name="G3 (Bethesda)">
        <title>Genome Assemblies of Two Rare Opportunistic Yeast Pathogens: Diutina rugosa (syn. Candida rugosa) and Trichomonascus ciferrii (syn. Candida ciferrii).</title>
        <authorList>
            <person name="Mixao V."/>
            <person name="Saus E."/>
            <person name="Hansen A.P."/>
            <person name="Lass-Florl C."/>
            <person name="Gabaldon T."/>
        </authorList>
    </citation>
    <scope>NUCLEOTIDE SEQUENCE</scope>
    <source>
        <strain evidence="7">CBS 4856</strain>
    </source>
</reference>
<evidence type="ECO:0000256" key="4">
    <source>
        <dbReference type="ARBA" id="ARBA00023136"/>
    </source>
</evidence>
<sequence>MYPKILMTWVRAVNTDLEWHQLVLKLFFIHQSSTNLNYVLPFYRYWRGLGASIAFSVPSFVLYMCSYRESKSLLAPYFGASSWSNYAISGALAEICSSVFYVPLEIVTGRLMIREAKEPMSTFSMLRLIYTEEGIRGFYRGYWLKTADLLPSAVIWWASYDKYKDWRWRYQNKQELSATDYGMASAVATVISSTATNFLDVIITRQQLASSLEIKQLRPNDHKSVVEITRNLIREVGVLRAMFKGLHVRLLHSLPSYVLCMTIMEMIHPEY</sequence>
<evidence type="ECO:0008006" key="9">
    <source>
        <dbReference type="Google" id="ProtNLM"/>
    </source>
</evidence>
<evidence type="ECO:0000256" key="2">
    <source>
        <dbReference type="ARBA" id="ARBA00022692"/>
    </source>
</evidence>
<dbReference type="Proteomes" id="UP000761534">
    <property type="component" value="Unassembled WGS sequence"/>
</dbReference>
<keyword evidence="4 5" id="KW-0472">Membrane</keyword>
<dbReference type="GO" id="GO:0016020">
    <property type="term" value="C:membrane"/>
    <property type="evidence" value="ECO:0007669"/>
    <property type="project" value="UniProtKB-SubCell"/>
</dbReference>
<proteinExistence type="inferred from homology"/>
<keyword evidence="3" id="KW-1133">Transmembrane helix</keyword>
<dbReference type="AlphaFoldDB" id="A0A642UQ41"/>
<dbReference type="InterPro" id="IPR018108">
    <property type="entry name" value="MCP_transmembrane"/>
</dbReference>
<evidence type="ECO:0000256" key="5">
    <source>
        <dbReference type="PROSITE-ProRule" id="PRU00282"/>
    </source>
</evidence>